<evidence type="ECO:0000256" key="5">
    <source>
        <dbReference type="ARBA" id="ARBA00022833"/>
    </source>
</evidence>
<keyword evidence="12" id="KW-1185">Reference proteome</keyword>
<dbReference type="PATRIC" id="fig|1304281.5.peg.650"/>
<feature type="active site" evidence="7 8">
    <location>
        <position position="91"/>
    </location>
</feature>
<dbReference type="PROSITE" id="PS00758">
    <property type="entry name" value="ARGE_DAPE_CPG2_1"/>
    <property type="match status" value="1"/>
</dbReference>
<keyword evidence="2 7" id="KW-0645">Protease</keyword>
<feature type="binding site" evidence="7 9">
    <location>
        <position position="152"/>
    </location>
    <ligand>
        <name>Zn(2+)</name>
        <dbReference type="ChEBI" id="CHEBI:29105"/>
        <label>1</label>
    </ligand>
</feature>
<keyword evidence="5 7" id="KW-0862">Zinc</keyword>
<name>A0A0J7J0N5_9FLAO</name>
<dbReference type="GO" id="GO:0006508">
    <property type="term" value="P:proteolysis"/>
    <property type="evidence" value="ECO:0007669"/>
    <property type="project" value="UniProtKB-UniRule"/>
</dbReference>
<comment type="caution">
    <text evidence="11">The sequence shown here is derived from an EMBL/GenBank/DDBJ whole genome shotgun (WGS) entry which is preliminary data.</text>
</comment>
<evidence type="ECO:0000256" key="2">
    <source>
        <dbReference type="ARBA" id="ARBA00022670"/>
    </source>
</evidence>
<evidence type="ECO:0000256" key="7">
    <source>
        <dbReference type="HAMAP-Rule" id="MF_00550"/>
    </source>
</evidence>
<dbReference type="GO" id="GO:0008237">
    <property type="term" value="F:metallopeptidase activity"/>
    <property type="evidence" value="ECO:0007669"/>
    <property type="project" value="UniProtKB-KW"/>
</dbReference>
<dbReference type="NCBIfam" id="NF003976">
    <property type="entry name" value="PRK05469.1"/>
    <property type="match status" value="1"/>
</dbReference>
<evidence type="ECO:0000256" key="3">
    <source>
        <dbReference type="ARBA" id="ARBA00022723"/>
    </source>
</evidence>
<dbReference type="PIRSF" id="PIRSF037215">
    <property type="entry name" value="Peptidase_M20B"/>
    <property type="match status" value="1"/>
</dbReference>
<dbReference type="PANTHER" id="PTHR42994:SF1">
    <property type="entry name" value="PEPTIDASE T"/>
    <property type="match status" value="1"/>
</dbReference>
<accession>A0A0J7J0N5</accession>
<sequence>MTTIEFNLEWKLKLQNRFINYAKIYSTSDPESETTPSTERQWNIAKYIFEELKDLGLEDVSLDENGYIYAYVPSNLENDDEPVIGFIAHYDTSPDFSGENVNPQIWDDYDGGDLVLNKETGFTLSPSKFESLKDYVGKTLITTDGTTLLGADDKAGVAEIVTAAEYLLAHPDIKHGRIAIGFTPDEEIGRGAHKFDVKKFGAEWAYTMDGGEVGELEYENFNAAGAVVKIHGLSVHPGYAFGKMVNASLLAAEFIKMLPENETPSTTKGFEGFYHLTDLKSDVSEAKIQYIIRDHDADKFEARKKFITGKVEEFNKKFGEGTAEIEIKEQYRNMKQQFEGKMHIIDIAEQAMKDANIVPKIKAIRGGTDGAQLSYMGLPCPNIFAGGINFHGPYEYVALESMEKAVKVIVNIAKAVKKK</sequence>
<feature type="binding site" evidence="7 9">
    <location>
        <position position="89"/>
    </location>
    <ligand>
        <name>Zn(2+)</name>
        <dbReference type="ChEBI" id="CHEBI:29105"/>
        <label>1</label>
    </ligand>
</feature>
<dbReference type="PROSITE" id="PS00759">
    <property type="entry name" value="ARGE_DAPE_CPG2_2"/>
    <property type="match status" value="1"/>
</dbReference>
<dbReference type="NCBIfam" id="NF009920">
    <property type="entry name" value="PRK13381.1"/>
    <property type="match status" value="1"/>
</dbReference>
<dbReference type="InterPro" id="IPR001261">
    <property type="entry name" value="ArgE/DapE_CS"/>
</dbReference>
<evidence type="ECO:0000256" key="1">
    <source>
        <dbReference type="ARBA" id="ARBA00009692"/>
    </source>
</evidence>
<keyword evidence="7" id="KW-0963">Cytoplasm</keyword>
<comment type="cofactor">
    <cofactor evidence="7 9">
        <name>Zn(2+)</name>
        <dbReference type="ChEBI" id="CHEBI:29105"/>
    </cofactor>
    <text evidence="7 9">Binds 2 Zn(2+) ions per subunit.</text>
</comment>
<feature type="domain" description="Peptidase M20 dimerisation" evidence="10">
    <location>
        <begin position="218"/>
        <end position="316"/>
    </location>
</feature>
<dbReference type="SUPFAM" id="SSF53187">
    <property type="entry name" value="Zn-dependent exopeptidases"/>
    <property type="match status" value="1"/>
</dbReference>
<gene>
    <name evidence="7" type="primary">pepT</name>
    <name evidence="11" type="ORF">ACM44_03005</name>
</gene>
<dbReference type="Pfam" id="PF01546">
    <property type="entry name" value="Peptidase_M20"/>
    <property type="match status" value="1"/>
</dbReference>
<evidence type="ECO:0000313" key="12">
    <source>
        <dbReference type="Proteomes" id="UP000035900"/>
    </source>
</evidence>
<comment type="function">
    <text evidence="7">Cleaves the N-terminal amino acid of tripeptides.</text>
</comment>
<dbReference type="PANTHER" id="PTHR42994">
    <property type="entry name" value="PEPTIDASE T"/>
    <property type="match status" value="1"/>
</dbReference>
<evidence type="ECO:0000256" key="8">
    <source>
        <dbReference type="PIRSR" id="PIRSR037215-1"/>
    </source>
</evidence>
<evidence type="ECO:0000256" key="6">
    <source>
        <dbReference type="ARBA" id="ARBA00023049"/>
    </source>
</evidence>
<evidence type="ECO:0000256" key="9">
    <source>
        <dbReference type="PIRSR" id="PIRSR037215-2"/>
    </source>
</evidence>
<dbReference type="SUPFAM" id="SSF55031">
    <property type="entry name" value="Bacterial exopeptidase dimerisation domain"/>
    <property type="match status" value="1"/>
</dbReference>
<dbReference type="NCBIfam" id="TIGR01882">
    <property type="entry name" value="peptidase-T"/>
    <property type="match status" value="1"/>
</dbReference>
<dbReference type="GO" id="GO:0005737">
    <property type="term" value="C:cytoplasm"/>
    <property type="evidence" value="ECO:0007669"/>
    <property type="project" value="UniProtKB-SubCell"/>
</dbReference>
<dbReference type="GO" id="GO:0043171">
    <property type="term" value="P:peptide catabolic process"/>
    <property type="evidence" value="ECO:0007669"/>
    <property type="project" value="UniProtKB-UniRule"/>
</dbReference>
<dbReference type="EMBL" id="LFNG01000004">
    <property type="protein sequence ID" value="KMQ72008.1"/>
    <property type="molecule type" value="Genomic_DNA"/>
</dbReference>
<keyword evidence="3 7" id="KW-0479">Metal-binding</keyword>
<feature type="active site" description="Proton acceptor" evidence="7 8">
    <location>
        <position position="186"/>
    </location>
</feature>
<organism evidence="11 12">
    <name type="scientific">Chryseobacterium koreense CCUG 49689</name>
    <dbReference type="NCBI Taxonomy" id="1304281"/>
    <lineage>
        <taxon>Bacteria</taxon>
        <taxon>Pseudomonadati</taxon>
        <taxon>Bacteroidota</taxon>
        <taxon>Flavobacteriia</taxon>
        <taxon>Flavobacteriales</taxon>
        <taxon>Weeksellaceae</taxon>
        <taxon>Chryseobacterium group</taxon>
        <taxon>Chryseobacterium</taxon>
    </lineage>
</organism>
<evidence type="ECO:0000313" key="11">
    <source>
        <dbReference type="EMBL" id="KMQ72008.1"/>
    </source>
</evidence>
<comment type="similarity">
    <text evidence="1 7">Belongs to the peptidase M20B family.</text>
</comment>
<dbReference type="CDD" id="cd03892">
    <property type="entry name" value="M20_peptT"/>
    <property type="match status" value="1"/>
</dbReference>
<feature type="binding site" evidence="7 9">
    <location>
        <position position="152"/>
    </location>
    <ligand>
        <name>Zn(2+)</name>
        <dbReference type="ChEBI" id="CHEBI:29105"/>
        <label>2</label>
    </ligand>
</feature>
<dbReference type="Proteomes" id="UP000035900">
    <property type="component" value="Unassembled WGS sequence"/>
</dbReference>
<dbReference type="AlphaFoldDB" id="A0A0J7J0N5"/>
<evidence type="ECO:0000256" key="4">
    <source>
        <dbReference type="ARBA" id="ARBA00022801"/>
    </source>
</evidence>
<dbReference type="OrthoDB" id="9804934at2"/>
<dbReference type="InterPro" id="IPR011650">
    <property type="entry name" value="Peptidase_M20_dimer"/>
</dbReference>
<dbReference type="Gene3D" id="3.40.630.10">
    <property type="entry name" value="Zn peptidases"/>
    <property type="match status" value="1"/>
</dbReference>
<dbReference type="GO" id="GO:0045148">
    <property type="term" value="F:tripeptide aminopeptidase activity"/>
    <property type="evidence" value="ECO:0007669"/>
    <property type="project" value="UniProtKB-UniRule"/>
</dbReference>
<dbReference type="GO" id="GO:0008270">
    <property type="term" value="F:zinc ion binding"/>
    <property type="evidence" value="ECO:0007669"/>
    <property type="project" value="UniProtKB-UniRule"/>
</dbReference>
<dbReference type="EC" id="3.4.11.4" evidence="7"/>
<evidence type="ECO:0000259" key="10">
    <source>
        <dbReference type="Pfam" id="PF07687"/>
    </source>
</evidence>
<keyword evidence="4 7" id="KW-0378">Hydrolase</keyword>
<comment type="subcellular location">
    <subcellularLocation>
        <location evidence="7">Cytoplasm</location>
    </subcellularLocation>
</comment>
<dbReference type="InterPro" id="IPR036264">
    <property type="entry name" value="Bact_exopeptidase_dim_dom"/>
</dbReference>
<dbReference type="RefSeq" id="WP_048498630.1">
    <property type="nucleotide sequence ID" value="NZ_LFNG01000004.1"/>
</dbReference>
<dbReference type="Gene3D" id="3.30.70.360">
    <property type="match status" value="1"/>
</dbReference>
<dbReference type="STRING" id="1304281.ACM44_03005"/>
<keyword evidence="7 11" id="KW-0031">Aminopeptidase</keyword>
<dbReference type="HAMAP" id="MF_00550">
    <property type="entry name" value="Aminopeptidase_M20"/>
    <property type="match status" value="1"/>
</dbReference>
<reference evidence="11 12" key="1">
    <citation type="journal article" date="2004" name="Int. J. Syst. Evol. Microbiol.">
        <title>Kaistella koreensis gen. nov., sp. nov., a novel member of the Chryseobacterium-Bergeyella-Riemerella branch.</title>
        <authorList>
            <person name="Kim M.K."/>
            <person name="Im W.T."/>
            <person name="Shin Y.K."/>
            <person name="Lim J.H."/>
            <person name="Kim S.H."/>
            <person name="Lee B.C."/>
            <person name="Park M.Y."/>
            <person name="Lee K.Y."/>
            <person name="Lee S.T."/>
        </authorList>
    </citation>
    <scope>NUCLEOTIDE SEQUENCE [LARGE SCALE GENOMIC DNA]</scope>
    <source>
        <strain evidence="11 12">CCUG 49689</strain>
    </source>
</reference>
<proteinExistence type="inferred from homology"/>
<dbReference type="Pfam" id="PF07687">
    <property type="entry name" value="M20_dimer"/>
    <property type="match status" value="1"/>
</dbReference>
<feature type="binding site" evidence="7 9">
    <location>
        <position position="391"/>
    </location>
    <ligand>
        <name>Zn(2+)</name>
        <dbReference type="ChEBI" id="CHEBI:29105"/>
        <label>2</label>
    </ligand>
</feature>
<feature type="binding site" evidence="7 9">
    <location>
        <position position="187"/>
    </location>
    <ligand>
        <name>Zn(2+)</name>
        <dbReference type="ChEBI" id="CHEBI:29105"/>
        <label>2</label>
    </ligand>
</feature>
<dbReference type="InterPro" id="IPR002933">
    <property type="entry name" value="Peptidase_M20"/>
</dbReference>
<feature type="binding site" evidence="7 9">
    <location>
        <position position="209"/>
    </location>
    <ligand>
        <name>Zn(2+)</name>
        <dbReference type="ChEBI" id="CHEBI:29105"/>
        <label>1</label>
    </ligand>
</feature>
<comment type="catalytic activity">
    <reaction evidence="7">
        <text>Release of the N-terminal residue from a tripeptide.</text>
        <dbReference type="EC" id="3.4.11.4"/>
    </reaction>
</comment>
<dbReference type="InterPro" id="IPR010161">
    <property type="entry name" value="Peptidase_M20B"/>
</dbReference>
<keyword evidence="6 7" id="KW-0482">Metalloprotease</keyword>
<protein>
    <recommendedName>
        <fullName evidence="7">Peptidase T</fullName>
        <ecNumber evidence="7">3.4.11.4</ecNumber>
    </recommendedName>
    <alternativeName>
        <fullName evidence="7">Aminotripeptidase</fullName>
        <shortName evidence="7">Tripeptidase</shortName>
    </alternativeName>
    <alternativeName>
        <fullName evidence="7">Tripeptide aminopeptidase</fullName>
    </alternativeName>
</protein>